<dbReference type="Pfam" id="PF00593">
    <property type="entry name" value="TonB_dep_Rec_b-barrel"/>
    <property type="match status" value="1"/>
</dbReference>
<evidence type="ECO:0000313" key="18">
    <source>
        <dbReference type="Proteomes" id="UP000245252"/>
    </source>
</evidence>
<dbReference type="InterPro" id="IPR010917">
    <property type="entry name" value="TonB_rcpt_CS"/>
</dbReference>
<dbReference type="GO" id="GO:0009279">
    <property type="term" value="C:cell outer membrane"/>
    <property type="evidence" value="ECO:0007669"/>
    <property type="project" value="UniProtKB-SubCell"/>
</dbReference>
<dbReference type="SUPFAM" id="SSF56935">
    <property type="entry name" value="Porins"/>
    <property type="match status" value="1"/>
</dbReference>
<evidence type="ECO:0000256" key="14">
    <source>
        <dbReference type="SAM" id="SignalP"/>
    </source>
</evidence>
<keyword evidence="5 11" id="KW-0812">Transmembrane</keyword>
<dbReference type="AlphaFoldDB" id="A0A2U2DU88"/>
<keyword evidence="10 11" id="KW-0998">Cell outer membrane</keyword>
<dbReference type="InterPro" id="IPR011276">
    <property type="entry name" value="TonB_haem/Hb_rcpt"/>
</dbReference>
<dbReference type="GO" id="GO:0015232">
    <property type="term" value="F:heme transmembrane transporter activity"/>
    <property type="evidence" value="ECO:0007669"/>
    <property type="project" value="InterPro"/>
</dbReference>
<evidence type="ECO:0000256" key="11">
    <source>
        <dbReference type="PROSITE-ProRule" id="PRU01360"/>
    </source>
</evidence>
<dbReference type="RefSeq" id="WP_109456979.1">
    <property type="nucleotide sequence ID" value="NZ_QFBC01000002.1"/>
</dbReference>
<dbReference type="InterPro" id="IPR012910">
    <property type="entry name" value="Plug_dom"/>
</dbReference>
<keyword evidence="4 11" id="KW-1134">Transmembrane beta strand</keyword>
<feature type="domain" description="TonB-dependent receptor plug" evidence="16">
    <location>
        <begin position="62"/>
        <end position="164"/>
    </location>
</feature>
<dbReference type="EMBL" id="QFBC01000002">
    <property type="protein sequence ID" value="PWE56874.1"/>
    <property type="molecule type" value="Genomic_DNA"/>
</dbReference>
<feature type="signal peptide" evidence="14">
    <location>
        <begin position="1"/>
        <end position="27"/>
    </location>
</feature>
<evidence type="ECO:0000256" key="9">
    <source>
        <dbReference type="ARBA" id="ARBA00023170"/>
    </source>
</evidence>
<dbReference type="PROSITE" id="PS52016">
    <property type="entry name" value="TONB_DEPENDENT_REC_3"/>
    <property type="match status" value="1"/>
</dbReference>
<evidence type="ECO:0000256" key="2">
    <source>
        <dbReference type="ARBA" id="ARBA00009810"/>
    </source>
</evidence>
<proteinExistence type="inferred from homology"/>
<evidence type="ECO:0000313" key="17">
    <source>
        <dbReference type="EMBL" id="PWE56874.1"/>
    </source>
</evidence>
<accession>A0A2U2DU88</accession>
<dbReference type="InterPro" id="IPR036942">
    <property type="entry name" value="Beta-barrel_TonB_sf"/>
</dbReference>
<evidence type="ECO:0000256" key="5">
    <source>
        <dbReference type="ARBA" id="ARBA00022692"/>
    </source>
</evidence>
<dbReference type="PROSITE" id="PS01156">
    <property type="entry name" value="TONB_DEPENDENT_REC_2"/>
    <property type="match status" value="1"/>
</dbReference>
<dbReference type="InterPro" id="IPR000531">
    <property type="entry name" value="Beta-barrel_TonB"/>
</dbReference>
<feature type="chain" id="PRO_5015409196" evidence="14">
    <location>
        <begin position="28"/>
        <end position="746"/>
    </location>
</feature>
<evidence type="ECO:0000256" key="13">
    <source>
        <dbReference type="RuleBase" id="RU003357"/>
    </source>
</evidence>
<evidence type="ECO:0000256" key="12">
    <source>
        <dbReference type="PROSITE-ProRule" id="PRU10144"/>
    </source>
</evidence>
<evidence type="ECO:0000256" key="4">
    <source>
        <dbReference type="ARBA" id="ARBA00022452"/>
    </source>
</evidence>
<keyword evidence="3 11" id="KW-0813">Transport</keyword>
<evidence type="ECO:0000256" key="7">
    <source>
        <dbReference type="ARBA" id="ARBA00023077"/>
    </source>
</evidence>
<evidence type="ECO:0000256" key="6">
    <source>
        <dbReference type="ARBA" id="ARBA00022729"/>
    </source>
</evidence>
<dbReference type="Pfam" id="PF07715">
    <property type="entry name" value="Plug"/>
    <property type="match status" value="1"/>
</dbReference>
<keyword evidence="9 17" id="KW-0675">Receptor</keyword>
<dbReference type="InterPro" id="IPR010949">
    <property type="entry name" value="TonB_Hb/transfer/lactofer_rcpt"/>
</dbReference>
<comment type="subcellular location">
    <subcellularLocation>
        <location evidence="1 11">Cell outer membrane</location>
        <topology evidence="1 11">Multi-pass membrane protein</topology>
    </subcellularLocation>
</comment>
<dbReference type="CDD" id="cd01347">
    <property type="entry name" value="ligand_gated_channel"/>
    <property type="match status" value="1"/>
</dbReference>
<feature type="short sequence motif" description="TonB C-terminal box" evidence="12">
    <location>
        <begin position="729"/>
        <end position="746"/>
    </location>
</feature>
<evidence type="ECO:0000256" key="1">
    <source>
        <dbReference type="ARBA" id="ARBA00004571"/>
    </source>
</evidence>
<comment type="similarity">
    <text evidence="2 11 13">Belongs to the TonB-dependent receptor family.</text>
</comment>
<dbReference type="PANTHER" id="PTHR30069">
    <property type="entry name" value="TONB-DEPENDENT OUTER MEMBRANE RECEPTOR"/>
    <property type="match status" value="1"/>
</dbReference>
<keyword evidence="7 13" id="KW-0798">TonB box</keyword>
<dbReference type="PANTHER" id="PTHR30069:SF29">
    <property type="entry name" value="HEMOGLOBIN AND HEMOGLOBIN-HAPTOGLOBIN-BINDING PROTEIN 1-RELATED"/>
    <property type="match status" value="1"/>
</dbReference>
<dbReference type="NCBIfam" id="TIGR01785">
    <property type="entry name" value="TonB-hemin"/>
    <property type="match status" value="1"/>
</dbReference>
<evidence type="ECO:0000259" key="16">
    <source>
        <dbReference type="Pfam" id="PF07715"/>
    </source>
</evidence>
<reference evidence="17 18" key="1">
    <citation type="submission" date="2018-05" db="EMBL/GenBank/DDBJ databases">
        <title>The draft genome of strain NS-104.</title>
        <authorList>
            <person name="Hang P."/>
            <person name="Jiang J."/>
        </authorList>
    </citation>
    <scope>NUCLEOTIDE SEQUENCE [LARGE SCALE GENOMIC DNA]</scope>
    <source>
        <strain evidence="17 18">NS-104</strain>
    </source>
</reference>
<dbReference type="Gene3D" id="2.170.130.10">
    <property type="entry name" value="TonB-dependent receptor, plug domain"/>
    <property type="match status" value="1"/>
</dbReference>
<dbReference type="GO" id="GO:0044718">
    <property type="term" value="P:siderophore transmembrane transport"/>
    <property type="evidence" value="ECO:0007669"/>
    <property type="project" value="TreeGrafter"/>
</dbReference>
<dbReference type="InterPro" id="IPR037066">
    <property type="entry name" value="Plug_dom_sf"/>
</dbReference>
<dbReference type="Gene3D" id="2.40.170.20">
    <property type="entry name" value="TonB-dependent receptor, beta-barrel domain"/>
    <property type="match status" value="1"/>
</dbReference>
<dbReference type="Proteomes" id="UP000245252">
    <property type="component" value="Unassembled WGS sequence"/>
</dbReference>
<protein>
    <submittedName>
        <fullName evidence="17">TonB-dependent receptor</fullName>
    </submittedName>
</protein>
<sequence length="746" mass="80951">MVFRQARSVLLTCTAIAVLAVAPGAFAQDAASDAATNSDGTALKKIVVTKGGRAQGTGATDTPLASETTAAEIEQKQINSIEDLGRSAEPGVSFNRSTGAINIRGLEGNRVLTTVDGIPLTYLSDATRSATGGVDSFDFSSLSAVDIVRGADSSRGGQGALGGIFAIRTLEPEDLISEGKDWGAVVKFAYDGSDNSYSPSAAVAKRINGTSVLFQGGYKWGDERDSQGSVDTYGPTRTKANPADYDQHNLLFKLRQELAGGHTIGVTGESFRRQRDIDARTSQSLTGNYRPGDYRTIDDTDRDRVSLDYRYRAEGDGGFIDSADAALYWMQQRRINGYNGYRSTSVVGPITRENDYEEDSFGLIGSAEKNFTTGNFNHRVTFGWDLAHITSEQYSSGTDNCRSPYTGAYAACANLHTNQADTPKVESNRIGFFLDDEIALGDSHFFLTPGVRFDWIEHKPKMTDAYDRNATNPSLPGSFSDTAISPKLRLAYEPHEGLEIYGQWAMGFRAPTAGELYASFGGPGTYLRVGNPDLESETSNGFEIGANIGDDDFGGRINLFYNRYKNFIDARVLSNGEAIAAGIDPSVYPFGVTRAVNLDRARIFGLELGAHKRFDNGVSVRTALAYANGKDLDSGDFLQSVAPLKGVIGVAYDTEQWGVALDWIGSAAGRGESTSTYFKTPAYGIVDLTAWYAPEQIKGMKINAGIYNLFDKTYYDYANARTGRAQPAEYYSEPGRYFKLSITQRF</sequence>
<evidence type="ECO:0000256" key="8">
    <source>
        <dbReference type="ARBA" id="ARBA00023136"/>
    </source>
</evidence>
<gene>
    <name evidence="17" type="ORF">DEM27_04295</name>
</gene>
<keyword evidence="18" id="KW-1185">Reference proteome</keyword>
<keyword evidence="6 14" id="KW-0732">Signal</keyword>
<dbReference type="InterPro" id="IPR039426">
    <property type="entry name" value="TonB-dep_rcpt-like"/>
</dbReference>
<dbReference type="GO" id="GO:0015344">
    <property type="term" value="F:siderophore uptake transmembrane transporter activity"/>
    <property type="evidence" value="ECO:0007669"/>
    <property type="project" value="TreeGrafter"/>
</dbReference>
<evidence type="ECO:0000259" key="15">
    <source>
        <dbReference type="Pfam" id="PF00593"/>
    </source>
</evidence>
<comment type="caution">
    <text evidence="17">The sequence shown here is derived from an EMBL/GenBank/DDBJ whole genome shotgun (WGS) entry which is preliminary data.</text>
</comment>
<dbReference type="OrthoDB" id="9796221at2"/>
<evidence type="ECO:0000256" key="3">
    <source>
        <dbReference type="ARBA" id="ARBA00022448"/>
    </source>
</evidence>
<keyword evidence="8 11" id="KW-0472">Membrane</keyword>
<evidence type="ECO:0000256" key="10">
    <source>
        <dbReference type="ARBA" id="ARBA00023237"/>
    </source>
</evidence>
<organism evidence="17 18">
    <name type="scientific">Metarhizobium album</name>
    <dbReference type="NCBI Taxonomy" id="2182425"/>
    <lineage>
        <taxon>Bacteria</taxon>
        <taxon>Pseudomonadati</taxon>
        <taxon>Pseudomonadota</taxon>
        <taxon>Alphaproteobacteria</taxon>
        <taxon>Hyphomicrobiales</taxon>
        <taxon>Rhizobiaceae</taxon>
        <taxon>Metarhizobium</taxon>
    </lineage>
</organism>
<feature type="domain" description="TonB-dependent receptor-like beta-barrel" evidence="15">
    <location>
        <begin position="267"/>
        <end position="709"/>
    </location>
</feature>
<dbReference type="NCBIfam" id="TIGR01786">
    <property type="entry name" value="TonB-hemlactrns"/>
    <property type="match status" value="1"/>
</dbReference>
<name>A0A2U2DU88_9HYPH</name>